<evidence type="ECO:0000313" key="14">
    <source>
        <dbReference type="Proteomes" id="UP001212152"/>
    </source>
</evidence>
<accession>A0AAD5TN26</accession>
<comment type="subcellular location">
    <subcellularLocation>
        <location evidence="1">Cytoplasm</location>
    </subcellularLocation>
    <subcellularLocation>
        <location evidence="2">Nucleus</location>
        <location evidence="2">Nucleolus</location>
    </subcellularLocation>
</comment>
<evidence type="ECO:0000256" key="8">
    <source>
        <dbReference type="ARBA" id="ARBA00022884"/>
    </source>
</evidence>
<evidence type="ECO:0000256" key="4">
    <source>
        <dbReference type="ARBA" id="ARBA00019572"/>
    </source>
</evidence>
<dbReference type="GO" id="GO:0005730">
    <property type="term" value="C:nucleolus"/>
    <property type="evidence" value="ECO:0007669"/>
    <property type="project" value="UniProtKB-SubCell"/>
</dbReference>
<dbReference type="InterPro" id="IPR020568">
    <property type="entry name" value="Ribosomal_Su5_D2-typ_SF"/>
</dbReference>
<proteinExistence type="inferred from homology"/>
<dbReference type="GO" id="GO:0071028">
    <property type="term" value="P:nuclear mRNA surveillance"/>
    <property type="evidence" value="ECO:0007669"/>
    <property type="project" value="TreeGrafter"/>
</dbReference>
<keyword evidence="7" id="KW-0271">Exosome</keyword>
<dbReference type="PANTHER" id="PTHR11097">
    <property type="entry name" value="EXOSOME COMPLEX EXONUCLEASE RIBOSOMAL RNA PROCESSING PROTEIN"/>
    <property type="match status" value="1"/>
</dbReference>
<keyword evidence="14" id="KW-1185">Reference proteome</keyword>
<dbReference type="GO" id="GO:0000467">
    <property type="term" value="P:exonucleolytic trimming to generate mature 3'-end of 5.8S rRNA from tricistronic rRNA transcript (SSU-rRNA, 5.8S rRNA, LSU-rRNA)"/>
    <property type="evidence" value="ECO:0007669"/>
    <property type="project" value="TreeGrafter"/>
</dbReference>
<comment type="caution">
    <text evidence="13">The sequence shown here is derived from an EMBL/GenBank/DDBJ whole genome shotgun (WGS) entry which is preliminary data.</text>
</comment>
<dbReference type="SUPFAM" id="SSF54211">
    <property type="entry name" value="Ribosomal protein S5 domain 2-like"/>
    <property type="match status" value="1"/>
</dbReference>
<protein>
    <recommendedName>
        <fullName evidence="4">Exosome complex component RRP45</fullName>
    </recommendedName>
    <alternativeName>
        <fullName evidence="10">Ribosomal RNA-processing protein 45</fullName>
    </alternativeName>
</protein>
<keyword evidence="8" id="KW-0694">RNA-binding</keyword>
<dbReference type="GO" id="GO:0034476">
    <property type="term" value="P:U5 snRNA 3'-end processing"/>
    <property type="evidence" value="ECO:0007669"/>
    <property type="project" value="TreeGrafter"/>
</dbReference>
<dbReference type="InterPro" id="IPR036345">
    <property type="entry name" value="ExoRNase_PH_dom2_sf"/>
</dbReference>
<evidence type="ECO:0000256" key="2">
    <source>
        <dbReference type="ARBA" id="ARBA00004604"/>
    </source>
</evidence>
<keyword evidence="5" id="KW-0963">Cytoplasm</keyword>
<evidence type="ECO:0000256" key="3">
    <source>
        <dbReference type="ARBA" id="ARBA00006678"/>
    </source>
</evidence>
<comment type="similarity">
    <text evidence="3">Belongs to the RNase PH family.</text>
</comment>
<feature type="domain" description="Exoribonuclease phosphorolytic" evidence="12">
    <location>
        <begin position="195"/>
        <end position="261"/>
    </location>
</feature>
<dbReference type="FunFam" id="3.30.230.70:FF:000005">
    <property type="entry name" value="Exosome complex component RRP45"/>
    <property type="match status" value="1"/>
</dbReference>
<dbReference type="GO" id="GO:0071035">
    <property type="term" value="P:nuclear polyadenylation-dependent rRNA catabolic process"/>
    <property type="evidence" value="ECO:0007669"/>
    <property type="project" value="TreeGrafter"/>
</dbReference>
<evidence type="ECO:0000259" key="12">
    <source>
        <dbReference type="Pfam" id="PF03725"/>
    </source>
</evidence>
<evidence type="ECO:0000256" key="7">
    <source>
        <dbReference type="ARBA" id="ARBA00022835"/>
    </source>
</evidence>
<dbReference type="CDD" id="cd11368">
    <property type="entry name" value="RNase_PH_RRP45"/>
    <property type="match status" value="1"/>
</dbReference>
<dbReference type="Pfam" id="PF03725">
    <property type="entry name" value="RNase_PH_C"/>
    <property type="match status" value="1"/>
</dbReference>
<feature type="domain" description="Exoribonuclease phosphorolytic" evidence="11">
    <location>
        <begin position="42"/>
        <end position="169"/>
    </location>
</feature>
<evidence type="ECO:0000256" key="5">
    <source>
        <dbReference type="ARBA" id="ARBA00022490"/>
    </source>
</evidence>
<dbReference type="SUPFAM" id="SSF55666">
    <property type="entry name" value="Ribonuclease PH domain 2-like"/>
    <property type="match status" value="1"/>
</dbReference>
<evidence type="ECO:0000313" key="13">
    <source>
        <dbReference type="EMBL" id="KAJ3176723.1"/>
    </source>
</evidence>
<name>A0AAD5TN26_9FUNG</name>
<dbReference type="GO" id="GO:0071038">
    <property type="term" value="P:TRAMP-dependent tRNA surveillance pathway"/>
    <property type="evidence" value="ECO:0007669"/>
    <property type="project" value="TreeGrafter"/>
</dbReference>
<evidence type="ECO:0000256" key="6">
    <source>
        <dbReference type="ARBA" id="ARBA00022552"/>
    </source>
</evidence>
<dbReference type="GO" id="GO:0000176">
    <property type="term" value="C:nuclear exosome (RNase complex)"/>
    <property type="evidence" value="ECO:0007669"/>
    <property type="project" value="UniProtKB-ARBA"/>
</dbReference>
<dbReference type="InterPro" id="IPR015847">
    <property type="entry name" value="ExoRNase_PH_dom2"/>
</dbReference>
<dbReference type="GO" id="GO:0034473">
    <property type="term" value="P:U1 snRNA 3'-end processing"/>
    <property type="evidence" value="ECO:0007669"/>
    <property type="project" value="TreeGrafter"/>
</dbReference>
<dbReference type="InterPro" id="IPR001247">
    <property type="entry name" value="ExoRNase_PH_dom1"/>
</dbReference>
<dbReference type="Proteomes" id="UP001212152">
    <property type="component" value="Unassembled WGS sequence"/>
</dbReference>
<evidence type="ECO:0000256" key="10">
    <source>
        <dbReference type="ARBA" id="ARBA00077933"/>
    </source>
</evidence>
<dbReference type="EMBL" id="JADGJQ010000038">
    <property type="protein sequence ID" value="KAJ3176723.1"/>
    <property type="molecule type" value="Genomic_DNA"/>
</dbReference>
<dbReference type="GO" id="GO:0016075">
    <property type="term" value="P:rRNA catabolic process"/>
    <property type="evidence" value="ECO:0007669"/>
    <property type="project" value="TreeGrafter"/>
</dbReference>
<dbReference type="PANTHER" id="PTHR11097:SF14">
    <property type="entry name" value="EXOSOME COMPLEX COMPONENT RRP45"/>
    <property type="match status" value="1"/>
</dbReference>
<keyword evidence="9" id="KW-0539">Nucleus</keyword>
<dbReference type="InterPro" id="IPR033100">
    <property type="entry name" value="Rrp45"/>
</dbReference>
<organism evidence="13 14">
    <name type="scientific">Geranomyces variabilis</name>
    <dbReference type="NCBI Taxonomy" id="109894"/>
    <lineage>
        <taxon>Eukaryota</taxon>
        <taxon>Fungi</taxon>
        <taxon>Fungi incertae sedis</taxon>
        <taxon>Chytridiomycota</taxon>
        <taxon>Chytridiomycota incertae sedis</taxon>
        <taxon>Chytridiomycetes</taxon>
        <taxon>Spizellomycetales</taxon>
        <taxon>Powellomycetaceae</taxon>
        <taxon>Geranomyces</taxon>
    </lineage>
</organism>
<dbReference type="Gene3D" id="3.30.230.70">
    <property type="entry name" value="GHMP Kinase, N-terminal domain"/>
    <property type="match status" value="1"/>
</dbReference>
<dbReference type="GO" id="GO:0035925">
    <property type="term" value="F:mRNA 3'-UTR AU-rich region binding"/>
    <property type="evidence" value="ECO:0007669"/>
    <property type="project" value="TreeGrafter"/>
</dbReference>
<dbReference type="GO" id="GO:0000177">
    <property type="term" value="C:cytoplasmic exosome (RNase complex)"/>
    <property type="evidence" value="ECO:0007669"/>
    <property type="project" value="TreeGrafter"/>
</dbReference>
<evidence type="ECO:0000256" key="1">
    <source>
        <dbReference type="ARBA" id="ARBA00004496"/>
    </source>
</evidence>
<dbReference type="AlphaFoldDB" id="A0AAD5TN26"/>
<evidence type="ECO:0000259" key="11">
    <source>
        <dbReference type="Pfam" id="PF01138"/>
    </source>
</evidence>
<dbReference type="Pfam" id="PF01138">
    <property type="entry name" value="RNase_PH"/>
    <property type="match status" value="1"/>
</dbReference>
<sequence length="288" mass="30647">MSKDVPPSINEKAFLLSALISRQRLDSRSPHDIRTTRILLGPQPGHAEVRLGKTRVTANVSCEIVRPRANAPTEGALLFTTDFSPMASPAFGDGPGGGGGSGGDEILIARVLERALRGSRAVDTEGLCIVAGEKVWQIKVDVRVIDHEGNIVDCACIAAVAALMHFKRPDVTVLGEDVTIHSTSERNPIPLTLHHVPICVTFAFFNQGMLQVVDPNLLEEQCAEGDMTFVVNRHGDVCTLSKAGGVAVEAGQVIHCARIAAAKAEEVTDMIKAALEKAAVKEPKVAIV</sequence>
<keyword evidence="6" id="KW-0698">rRNA processing</keyword>
<dbReference type="GO" id="GO:0034475">
    <property type="term" value="P:U4 snRNA 3'-end processing"/>
    <property type="evidence" value="ECO:0007669"/>
    <property type="project" value="TreeGrafter"/>
</dbReference>
<dbReference type="InterPro" id="IPR027408">
    <property type="entry name" value="PNPase/RNase_PH_dom_sf"/>
</dbReference>
<gene>
    <name evidence="13" type="primary">EXOSC9</name>
    <name evidence="13" type="ORF">HDU87_004862</name>
</gene>
<reference evidence="13" key="1">
    <citation type="submission" date="2020-05" db="EMBL/GenBank/DDBJ databases">
        <title>Phylogenomic resolution of chytrid fungi.</title>
        <authorList>
            <person name="Stajich J.E."/>
            <person name="Amses K."/>
            <person name="Simmons R."/>
            <person name="Seto K."/>
            <person name="Myers J."/>
            <person name="Bonds A."/>
            <person name="Quandt C.A."/>
            <person name="Barry K."/>
            <person name="Liu P."/>
            <person name="Grigoriev I."/>
            <person name="Longcore J.E."/>
            <person name="James T.Y."/>
        </authorList>
    </citation>
    <scope>NUCLEOTIDE SEQUENCE</scope>
    <source>
        <strain evidence="13">JEL0379</strain>
    </source>
</reference>
<evidence type="ECO:0000256" key="9">
    <source>
        <dbReference type="ARBA" id="ARBA00023242"/>
    </source>
</evidence>
<dbReference type="InterPro" id="IPR050590">
    <property type="entry name" value="Exosome_comp_Rrp42_subfam"/>
</dbReference>